<proteinExistence type="predicted"/>
<dbReference type="InterPro" id="IPR011991">
    <property type="entry name" value="ArsR-like_HTH"/>
</dbReference>
<dbReference type="RefSeq" id="WP_284914424.1">
    <property type="nucleotide sequence ID" value="NZ_CP126980.1"/>
</dbReference>
<reference evidence="5 6" key="1">
    <citation type="submission" date="2023-06" db="EMBL/GenBank/DDBJ databases">
        <authorList>
            <person name="Yushchuk O."/>
            <person name="Binda E."/>
            <person name="Ruckert-Reed C."/>
            <person name="Fedorenko V."/>
            <person name="Kalinowski J."/>
            <person name="Marinelli F."/>
        </authorList>
    </citation>
    <scope>NUCLEOTIDE SEQUENCE [LARGE SCALE GENOMIC DNA]</scope>
    <source>
        <strain evidence="5 6">NRRL 3884</strain>
    </source>
</reference>
<dbReference type="InterPro" id="IPR036390">
    <property type="entry name" value="WH_DNA-bd_sf"/>
</dbReference>
<dbReference type="InterPro" id="IPR001845">
    <property type="entry name" value="HTH_ArsR_DNA-bd_dom"/>
</dbReference>
<accession>A0ABY8W5W0</accession>
<evidence type="ECO:0000313" key="5">
    <source>
        <dbReference type="EMBL" id="WIM93216.1"/>
    </source>
</evidence>
<keyword evidence="2" id="KW-0238">DNA-binding</keyword>
<name>A0ABY8W5W0_9ACTN</name>
<evidence type="ECO:0000259" key="4">
    <source>
        <dbReference type="PROSITE" id="PS50987"/>
    </source>
</evidence>
<dbReference type="SMART" id="SM00418">
    <property type="entry name" value="HTH_ARSR"/>
    <property type="match status" value="1"/>
</dbReference>
<evidence type="ECO:0000256" key="3">
    <source>
        <dbReference type="ARBA" id="ARBA00023163"/>
    </source>
</evidence>
<protein>
    <submittedName>
        <fullName evidence="5">Helix-turn-helix domain-containing protein</fullName>
    </submittedName>
</protein>
<dbReference type="InterPro" id="IPR012318">
    <property type="entry name" value="HTH_CRP"/>
</dbReference>
<dbReference type="Gene3D" id="1.10.10.10">
    <property type="entry name" value="Winged helix-like DNA-binding domain superfamily/Winged helix DNA-binding domain"/>
    <property type="match status" value="1"/>
</dbReference>
<dbReference type="EMBL" id="CP126980">
    <property type="protein sequence ID" value="WIM93216.1"/>
    <property type="molecule type" value="Genomic_DNA"/>
</dbReference>
<dbReference type="Pfam" id="PF12840">
    <property type="entry name" value="HTH_20"/>
    <property type="match status" value="1"/>
</dbReference>
<evidence type="ECO:0000313" key="6">
    <source>
        <dbReference type="Proteomes" id="UP001240150"/>
    </source>
</evidence>
<keyword evidence="1" id="KW-0805">Transcription regulation</keyword>
<keyword evidence="6" id="KW-1185">Reference proteome</keyword>
<dbReference type="InterPro" id="IPR036388">
    <property type="entry name" value="WH-like_DNA-bd_sf"/>
</dbReference>
<keyword evidence="3" id="KW-0804">Transcription</keyword>
<dbReference type="PRINTS" id="PR00778">
    <property type="entry name" value="HTHARSR"/>
</dbReference>
<sequence length="319" mass="33772">MIAWEFGAADLAGLRFAHSPMAELVASVLALRGGPAGWLRPDWSVRTAATMRALPALRAVLCGPRGHAPDFLTPVPAVARPSLDDELAVIAATPLDQVAEQVTAGWAGEGPPVVRRFAEAPAVALTGLLGEIREYHAAAIAPVWSRLRATAEAEIATRVRVAAERSPRAIFDGLHPRLDWDGSALLLKYPDKSGEWSADTREMTLLPTAFAGPHVYAMTGATTGRSLWYAPTGYGNLWSPPPQPSAALSALLGPTRAAVLTLLATPATTGEVATLLGLAPATASHHLTTLRDAGLITPHRTGRRLHYQHTHLGHQLTEG</sequence>
<dbReference type="InterPro" id="IPR051011">
    <property type="entry name" value="Metal_resp_trans_reg"/>
</dbReference>
<dbReference type="SMART" id="SM00419">
    <property type="entry name" value="HTH_CRP"/>
    <property type="match status" value="1"/>
</dbReference>
<organism evidence="5 6">
    <name type="scientific">Actinoplanes oblitus</name>
    <dbReference type="NCBI Taxonomy" id="3040509"/>
    <lineage>
        <taxon>Bacteria</taxon>
        <taxon>Bacillati</taxon>
        <taxon>Actinomycetota</taxon>
        <taxon>Actinomycetes</taxon>
        <taxon>Micromonosporales</taxon>
        <taxon>Micromonosporaceae</taxon>
        <taxon>Actinoplanes</taxon>
    </lineage>
</organism>
<dbReference type="Proteomes" id="UP001240150">
    <property type="component" value="Chromosome"/>
</dbReference>
<dbReference type="PANTHER" id="PTHR43132:SF6">
    <property type="entry name" value="HTH-TYPE TRANSCRIPTIONAL REPRESSOR CZRA"/>
    <property type="match status" value="1"/>
</dbReference>
<dbReference type="PROSITE" id="PS50987">
    <property type="entry name" value="HTH_ARSR_2"/>
    <property type="match status" value="1"/>
</dbReference>
<feature type="domain" description="HTH arsR-type" evidence="4">
    <location>
        <begin position="237"/>
        <end position="319"/>
    </location>
</feature>
<dbReference type="CDD" id="cd00090">
    <property type="entry name" value="HTH_ARSR"/>
    <property type="match status" value="1"/>
</dbReference>
<dbReference type="PANTHER" id="PTHR43132">
    <property type="entry name" value="ARSENICAL RESISTANCE OPERON REPRESSOR ARSR-RELATED"/>
    <property type="match status" value="1"/>
</dbReference>
<dbReference type="SUPFAM" id="SSF46785">
    <property type="entry name" value="Winged helix' DNA-binding domain"/>
    <property type="match status" value="1"/>
</dbReference>
<gene>
    <name evidence="5" type="ORF">ACTOB_005188</name>
</gene>
<evidence type="ECO:0000256" key="1">
    <source>
        <dbReference type="ARBA" id="ARBA00023015"/>
    </source>
</evidence>
<evidence type="ECO:0000256" key="2">
    <source>
        <dbReference type="ARBA" id="ARBA00023125"/>
    </source>
</evidence>